<keyword evidence="2" id="KW-1185">Reference proteome</keyword>
<accession>A0A371HUQ1</accession>
<proteinExistence type="predicted"/>
<dbReference type="EMBL" id="QJKJ01001671">
    <property type="protein sequence ID" value="RDY06525.1"/>
    <property type="molecule type" value="Genomic_DNA"/>
</dbReference>
<sequence length="74" mass="8752">MKEKLTSQMKEKEVFLMMILQGKYGSIWKKALSLMFLIFIKYDLTIPPKIGIYYDYHILLRINYGVNSKAVVMN</sequence>
<evidence type="ECO:0000313" key="1">
    <source>
        <dbReference type="EMBL" id="RDY06525.1"/>
    </source>
</evidence>
<evidence type="ECO:0000313" key="2">
    <source>
        <dbReference type="Proteomes" id="UP000257109"/>
    </source>
</evidence>
<dbReference type="Proteomes" id="UP000257109">
    <property type="component" value="Unassembled WGS sequence"/>
</dbReference>
<organism evidence="1 2">
    <name type="scientific">Mucuna pruriens</name>
    <name type="common">Velvet bean</name>
    <name type="synonym">Dolichos pruriens</name>
    <dbReference type="NCBI Taxonomy" id="157652"/>
    <lineage>
        <taxon>Eukaryota</taxon>
        <taxon>Viridiplantae</taxon>
        <taxon>Streptophyta</taxon>
        <taxon>Embryophyta</taxon>
        <taxon>Tracheophyta</taxon>
        <taxon>Spermatophyta</taxon>
        <taxon>Magnoliopsida</taxon>
        <taxon>eudicotyledons</taxon>
        <taxon>Gunneridae</taxon>
        <taxon>Pentapetalae</taxon>
        <taxon>rosids</taxon>
        <taxon>fabids</taxon>
        <taxon>Fabales</taxon>
        <taxon>Fabaceae</taxon>
        <taxon>Papilionoideae</taxon>
        <taxon>50 kb inversion clade</taxon>
        <taxon>NPAAA clade</taxon>
        <taxon>indigoferoid/millettioid clade</taxon>
        <taxon>Phaseoleae</taxon>
        <taxon>Mucuna</taxon>
    </lineage>
</organism>
<dbReference type="AlphaFoldDB" id="A0A371HUQ1"/>
<comment type="caution">
    <text evidence="1">The sequence shown here is derived from an EMBL/GenBank/DDBJ whole genome shotgun (WGS) entry which is preliminary data.</text>
</comment>
<name>A0A371HUQ1_MUCPR</name>
<protein>
    <submittedName>
        <fullName evidence="1">Uncharacterized protein</fullName>
    </submittedName>
</protein>
<gene>
    <name evidence="1" type="ORF">CR513_09479</name>
</gene>
<feature type="non-terminal residue" evidence="1">
    <location>
        <position position="1"/>
    </location>
</feature>
<reference evidence="1" key="1">
    <citation type="submission" date="2018-05" db="EMBL/GenBank/DDBJ databases">
        <title>Draft genome of Mucuna pruriens seed.</title>
        <authorList>
            <person name="Nnadi N.E."/>
            <person name="Vos R."/>
            <person name="Hasami M.H."/>
            <person name="Devisetty U.K."/>
            <person name="Aguiy J.C."/>
        </authorList>
    </citation>
    <scope>NUCLEOTIDE SEQUENCE [LARGE SCALE GENOMIC DNA]</scope>
    <source>
        <strain evidence="1">JCA_2017</strain>
    </source>
</reference>